<dbReference type="OMA" id="QWKAYHH"/>
<accession>A0A0N0VFC6</accession>
<gene>
    <name evidence="2" type="ORF">ABB37_04605</name>
</gene>
<proteinExistence type="predicted"/>
<feature type="region of interest" description="Disordered" evidence="1">
    <location>
        <begin position="297"/>
        <end position="317"/>
    </location>
</feature>
<keyword evidence="3" id="KW-1185">Reference proteome</keyword>
<dbReference type="VEuPathDB" id="TriTrypDB:LpyrH10_08_0540"/>
<comment type="caution">
    <text evidence="2">The sequence shown here is derived from an EMBL/GenBank/DDBJ whole genome shotgun (WGS) entry which is preliminary data.</text>
</comment>
<dbReference type="GeneID" id="26904896"/>
<name>A0A0N0VFC6_LEPPY</name>
<reference evidence="2 3" key="1">
    <citation type="submission" date="2015-07" db="EMBL/GenBank/DDBJ databases">
        <title>High-quality genome of monoxenous trypanosomatid Leptomonas pyrrhocoris.</title>
        <authorList>
            <person name="Flegontov P."/>
            <person name="Butenko A."/>
            <person name="Firsov S."/>
            <person name="Vlcek C."/>
            <person name="Logacheva M.D."/>
            <person name="Field M."/>
            <person name="Filatov D."/>
            <person name="Flegontova O."/>
            <person name="Gerasimov E."/>
            <person name="Jackson A.P."/>
            <person name="Kelly S."/>
            <person name="Opperdoes F."/>
            <person name="O'Reilly A."/>
            <person name="Votypka J."/>
            <person name="Yurchenko V."/>
            <person name="Lukes J."/>
        </authorList>
    </citation>
    <scope>NUCLEOTIDE SEQUENCE [LARGE SCALE GENOMIC DNA]</scope>
    <source>
        <strain evidence="2">H10</strain>
    </source>
</reference>
<protein>
    <submittedName>
        <fullName evidence="2">Uncharacterized protein</fullName>
    </submittedName>
</protein>
<dbReference type="OrthoDB" id="271786at2759"/>
<dbReference type="EMBL" id="LGTL01000008">
    <property type="protein sequence ID" value="KPA80332.1"/>
    <property type="molecule type" value="Genomic_DNA"/>
</dbReference>
<organism evidence="2 3">
    <name type="scientific">Leptomonas pyrrhocoris</name>
    <name type="common">Firebug parasite</name>
    <dbReference type="NCBI Taxonomy" id="157538"/>
    <lineage>
        <taxon>Eukaryota</taxon>
        <taxon>Discoba</taxon>
        <taxon>Euglenozoa</taxon>
        <taxon>Kinetoplastea</taxon>
        <taxon>Metakinetoplastina</taxon>
        <taxon>Trypanosomatida</taxon>
        <taxon>Trypanosomatidae</taxon>
        <taxon>Leishmaniinae</taxon>
        <taxon>Leptomonas</taxon>
    </lineage>
</organism>
<sequence>MPNVSGEARQRNGLAVQRMFHRDADQRARTGAFLTRERAAQSTRHSSSGHYDGCEATGPSFRVSPTSAAALVGAVGGVGGTSRPAWTSPDGRGLLQQPAVDAPSHLSRQLALSAEMRTLTREEQQAVASRATPVQQPTAALRLEELCGADRSCFVLAVQRARHAHAVVVPDPRVALTPYEASKEQWKAYHHQQAVLRHEQTLPRRRAVDPYIHLTGAQLDVGLTVPNTYTADVLAERSGGRWVLDNPHRQQLYRGAPVMTAVMHGEFYADGAAQRAAGKPRRSIVGKNRRDVRVTSEINRAERRQRQRPTNPCVCTK</sequence>
<dbReference type="Proteomes" id="UP000037923">
    <property type="component" value="Unassembled WGS sequence"/>
</dbReference>
<evidence type="ECO:0000313" key="3">
    <source>
        <dbReference type="Proteomes" id="UP000037923"/>
    </source>
</evidence>
<dbReference type="AlphaFoldDB" id="A0A0N0VFC6"/>
<evidence type="ECO:0000256" key="1">
    <source>
        <dbReference type="SAM" id="MobiDB-lite"/>
    </source>
</evidence>
<dbReference type="RefSeq" id="XP_015658771.1">
    <property type="nucleotide sequence ID" value="XM_015802327.1"/>
</dbReference>
<evidence type="ECO:0000313" key="2">
    <source>
        <dbReference type="EMBL" id="KPA80332.1"/>
    </source>
</evidence>